<dbReference type="Gene3D" id="6.10.140.1910">
    <property type="match status" value="1"/>
</dbReference>
<organism evidence="8 9">
    <name type="scientific">Eschrichtius robustus</name>
    <name type="common">California gray whale</name>
    <name type="synonym">Eschrichtius gibbosus</name>
    <dbReference type="NCBI Taxonomy" id="9764"/>
    <lineage>
        <taxon>Eukaryota</taxon>
        <taxon>Metazoa</taxon>
        <taxon>Chordata</taxon>
        <taxon>Craniata</taxon>
        <taxon>Vertebrata</taxon>
        <taxon>Euteleostomi</taxon>
        <taxon>Mammalia</taxon>
        <taxon>Eutheria</taxon>
        <taxon>Laurasiatheria</taxon>
        <taxon>Artiodactyla</taxon>
        <taxon>Whippomorpha</taxon>
        <taxon>Cetacea</taxon>
        <taxon>Mysticeti</taxon>
        <taxon>Eschrichtiidae</taxon>
        <taxon>Eschrichtius</taxon>
    </lineage>
</organism>
<feature type="chain" id="PRO_5044255891" description="Ion transport domain-containing protein" evidence="6">
    <location>
        <begin position="22"/>
        <end position="285"/>
    </location>
</feature>
<evidence type="ECO:0000256" key="6">
    <source>
        <dbReference type="SAM" id="SignalP"/>
    </source>
</evidence>
<protein>
    <recommendedName>
        <fullName evidence="7">Ion transport domain-containing protein</fullName>
    </recommendedName>
</protein>
<feature type="signal peptide" evidence="6">
    <location>
        <begin position="1"/>
        <end position="21"/>
    </location>
</feature>
<evidence type="ECO:0000256" key="5">
    <source>
        <dbReference type="SAM" id="Phobius"/>
    </source>
</evidence>
<evidence type="ECO:0000256" key="3">
    <source>
        <dbReference type="ARBA" id="ARBA00022989"/>
    </source>
</evidence>
<evidence type="ECO:0000256" key="2">
    <source>
        <dbReference type="ARBA" id="ARBA00022692"/>
    </source>
</evidence>
<dbReference type="PANTHER" id="PTHR47735">
    <property type="entry name" value="POTASSIUM VOLTAGE-GATED CHANNEL SUBFAMILY KQT MEMBER 4"/>
    <property type="match status" value="1"/>
</dbReference>
<feature type="transmembrane region" description="Helical" evidence="5">
    <location>
        <begin position="127"/>
        <end position="145"/>
    </location>
</feature>
<feature type="non-terminal residue" evidence="8">
    <location>
        <position position="285"/>
    </location>
</feature>
<feature type="transmembrane region" description="Helical" evidence="5">
    <location>
        <begin position="194"/>
        <end position="220"/>
    </location>
</feature>
<dbReference type="SUPFAM" id="SSF81324">
    <property type="entry name" value="Voltage-gated potassium channels"/>
    <property type="match status" value="1"/>
</dbReference>
<dbReference type="Proteomes" id="UP001159641">
    <property type="component" value="Unassembled WGS sequence"/>
</dbReference>
<dbReference type="AlphaFoldDB" id="A0AB34GZT7"/>
<keyword evidence="4 5" id="KW-0472">Membrane</keyword>
<dbReference type="InterPro" id="IPR003937">
    <property type="entry name" value="K_chnl_volt-dep_KCNQ"/>
</dbReference>
<evidence type="ECO:0000256" key="1">
    <source>
        <dbReference type="ARBA" id="ARBA00004141"/>
    </source>
</evidence>
<evidence type="ECO:0000313" key="8">
    <source>
        <dbReference type="EMBL" id="KAJ8784974.1"/>
    </source>
</evidence>
<keyword evidence="3 5" id="KW-1133">Transmembrane helix</keyword>
<dbReference type="GO" id="GO:0005249">
    <property type="term" value="F:voltage-gated potassium channel activity"/>
    <property type="evidence" value="ECO:0007669"/>
    <property type="project" value="InterPro"/>
</dbReference>
<dbReference type="Pfam" id="PF00520">
    <property type="entry name" value="Ion_trans"/>
    <property type="match status" value="1"/>
</dbReference>
<keyword evidence="6" id="KW-0732">Signal</keyword>
<reference evidence="8 9" key="1">
    <citation type="submission" date="2022-11" db="EMBL/GenBank/DDBJ databases">
        <title>Whole genome sequence of Eschrichtius robustus ER-17-0199.</title>
        <authorList>
            <person name="Bruniche-Olsen A."/>
            <person name="Black A.N."/>
            <person name="Fields C.J."/>
            <person name="Walden K."/>
            <person name="Dewoody J.A."/>
        </authorList>
    </citation>
    <scope>NUCLEOTIDE SEQUENCE [LARGE SCALE GENOMIC DNA]</scope>
    <source>
        <strain evidence="8">ER-17-0199</strain>
        <tissue evidence="8">Blubber</tissue>
    </source>
</reference>
<proteinExistence type="predicted"/>
<evidence type="ECO:0000259" key="7">
    <source>
        <dbReference type="Pfam" id="PF00520"/>
    </source>
</evidence>
<keyword evidence="9" id="KW-1185">Reference proteome</keyword>
<dbReference type="EMBL" id="JAIQCJ010002027">
    <property type="protein sequence ID" value="KAJ8784974.1"/>
    <property type="molecule type" value="Genomic_DNA"/>
</dbReference>
<gene>
    <name evidence="8" type="ORF">J1605_007530</name>
</gene>
<evidence type="ECO:0000313" key="9">
    <source>
        <dbReference type="Proteomes" id="UP001159641"/>
    </source>
</evidence>
<comment type="subcellular location">
    <subcellularLocation>
        <location evidence="1">Membrane</location>
        <topology evidence="1">Multi-pass membrane protein</topology>
    </subcellularLocation>
</comment>
<evidence type="ECO:0000256" key="4">
    <source>
        <dbReference type="ARBA" id="ARBA00023136"/>
    </source>
</evidence>
<keyword evidence="2 5" id="KW-0812">Transmembrane</keyword>
<dbReference type="PANTHER" id="PTHR47735:SF11">
    <property type="entry name" value="POTASSIUM VOLTAGE-GATED CHANNEL SUBFAMILY KQT MEMBER 3"/>
    <property type="match status" value="1"/>
</dbReference>
<accession>A0AB34GZT7</accession>
<dbReference type="Gene3D" id="1.10.287.70">
    <property type="match status" value="1"/>
</dbReference>
<sequence length="285" mass="31893">MNQMSSQFLIVLGCLILAVLTTFREYETVSGDWLLLLENANPARSTSRFNTAAFSACSSATDTAYIFVLIASVPVVAVGNQGNVLATSLRSLRFLQILRMLRMDRRGGTWKLLGSAICAHSKELITAWYIGFLTLILSSFLVYLVEKDVPEVDAQGQEMKEEFETYADALWWGLITLATIGYGDKTPKTWEGRLIAATFSLIGVSFFALPAGILGSGLALKVQEQHRQKHFEKRRKPAAELIQAAWRYYATSPNRIDLVATWRFYESVVSFPFFRQVATHLNAQS</sequence>
<name>A0AB34GZT7_ESCRO</name>
<dbReference type="PRINTS" id="PR00169">
    <property type="entry name" value="KCHANNEL"/>
</dbReference>
<feature type="transmembrane region" description="Helical" evidence="5">
    <location>
        <begin position="64"/>
        <end position="86"/>
    </location>
</feature>
<dbReference type="GO" id="GO:0008076">
    <property type="term" value="C:voltage-gated potassium channel complex"/>
    <property type="evidence" value="ECO:0007669"/>
    <property type="project" value="TreeGrafter"/>
</dbReference>
<comment type="caution">
    <text evidence="8">The sequence shown here is derived from an EMBL/GenBank/DDBJ whole genome shotgun (WGS) entry which is preliminary data.</text>
</comment>
<dbReference type="InterPro" id="IPR005821">
    <property type="entry name" value="Ion_trans_dom"/>
</dbReference>
<feature type="domain" description="Ion transport" evidence="7">
    <location>
        <begin position="8"/>
        <end position="220"/>
    </location>
</feature>
<dbReference type="FunFam" id="1.10.287.70:FF:000038">
    <property type="entry name" value="Potassium voltage-gated channel subfamily KQT member"/>
    <property type="match status" value="1"/>
</dbReference>